<keyword evidence="5" id="KW-1185">Reference proteome</keyword>
<evidence type="ECO:0000313" key="4">
    <source>
        <dbReference type="EMBL" id="NEV94506.1"/>
    </source>
</evidence>
<dbReference type="GO" id="GO:0016757">
    <property type="term" value="F:glycosyltransferase activity"/>
    <property type="evidence" value="ECO:0007669"/>
    <property type="project" value="InterPro"/>
</dbReference>
<evidence type="ECO:0000259" key="3">
    <source>
        <dbReference type="Pfam" id="PF09314"/>
    </source>
</evidence>
<dbReference type="AlphaFoldDB" id="A0A6B3R1I5"/>
<name>A0A6B3R1I5_9FLAO</name>
<comment type="caution">
    <text evidence="4">The sequence shown here is derived from an EMBL/GenBank/DDBJ whole genome shotgun (WGS) entry which is preliminary data.</text>
</comment>
<feature type="domain" description="DUF1972" evidence="3">
    <location>
        <begin position="3"/>
        <end position="173"/>
    </location>
</feature>
<feature type="domain" description="Glycosyl transferase family 1" evidence="2">
    <location>
        <begin position="198"/>
        <end position="321"/>
    </location>
</feature>
<organism evidence="4 5">
    <name type="scientific">Psychroflexus aurantiacus</name>
    <dbReference type="NCBI Taxonomy" id="2709310"/>
    <lineage>
        <taxon>Bacteria</taxon>
        <taxon>Pseudomonadati</taxon>
        <taxon>Bacteroidota</taxon>
        <taxon>Flavobacteriia</taxon>
        <taxon>Flavobacteriales</taxon>
        <taxon>Flavobacteriaceae</taxon>
        <taxon>Psychroflexus</taxon>
    </lineage>
</organism>
<evidence type="ECO:0000313" key="5">
    <source>
        <dbReference type="Proteomes" id="UP000478505"/>
    </source>
</evidence>
<dbReference type="SUPFAM" id="SSF53756">
    <property type="entry name" value="UDP-Glycosyltransferase/glycogen phosphorylase"/>
    <property type="match status" value="1"/>
</dbReference>
<sequence length="368" mass="42252">MRIAILGSRGIPNYHGGFEQFAENFSVYLVENGHQVYVYNSSLHPYQNSTYKGVHIIHCRDLENKLGTSGQFVYDFNCIRDSSHRNFDIILQLGYTSSSVWHRFLPKKPAIITNMDGLEWKRSKYSKAVKSFLKYAEKLAVQSSDYLISDSIGIQNYIRQTYNQDSKYIAYGSTVIEEVDETVLGHYGLEAYGYNMLIARMEPENNIETVLDGVRDSESSAAFLVIGNYTTNAFGKYIYQKFNASENIIFLGAIYNQEHLNALRWYSNLYFHGHSVGGTNPSLLEAMASGCLVVAHDNDFNRAVLHTDGFYFKNKNDISSMLETLSKKNHGERIVNNKNKIKQHYSWEMINRTYLNYFVECLKTKSDN</sequence>
<reference evidence="4 5" key="1">
    <citation type="submission" date="2020-02" db="EMBL/GenBank/DDBJ databases">
        <title>Flavobacteriaceae Psychroflexus bacterium YR1-1, complete genome.</title>
        <authorList>
            <person name="Li Y."/>
            <person name="Wu S."/>
        </authorList>
    </citation>
    <scope>NUCLEOTIDE SEQUENCE [LARGE SCALE GENOMIC DNA]</scope>
    <source>
        <strain evidence="4 5">YR1-1</strain>
    </source>
</reference>
<protein>
    <submittedName>
        <fullName evidence="4">Glycosyltransferase family 1 protein</fullName>
    </submittedName>
</protein>
<dbReference type="Gene3D" id="3.40.50.2000">
    <property type="entry name" value="Glycogen Phosphorylase B"/>
    <property type="match status" value="2"/>
</dbReference>
<evidence type="ECO:0000259" key="2">
    <source>
        <dbReference type="Pfam" id="PF00534"/>
    </source>
</evidence>
<dbReference type="EMBL" id="JAAIKD010000005">
    <property type="protein sequence ID" value="NEV94506.1"/>
    <property type="molecule type" value="Genomic_DNA"/>
</dbReference>
<dbReference type="PANTHER" id="PTHR46401">
    <property type="entry name" value="GLYCOSYLTRANSFERASE WBBK-RELATED"/>
    <property type="match status" value="1"/>
</dbReference>
<accession>A0A6B3R1I5</accession>
<dbReference type="GO" id="GO:0009103">
    <property type="term" value="P:lipopolysaccharide biosynthetic process"/>
    <property type="evidence" value="ECO:0007669"/>
    <property type="project" value="TreeGrafter"/>
</dbReference>
<dbReference type="InterPro" id="IPR015393">
    <property type="entry name" value="DUF1972"/>
</dbReference>
<dbReference type="InterPro" id="IPR001296">
    <property type="entry name" value="Glyco_trans_1"/>
</dbReference>
<evidence type="ECO:0000256" key="1">
    <source>
        <dbReference type="ARBA" id="ARBA00022679"/>
    </source>
</evidence>
<dbReference type="Proteomes" id="UP000478505">
    <property type="component" value="Unassembled WGS sequence"/>
</dbReference>
<gene>
    <name evidence="4" type="ORF">G3567_10165</name>
</gene>
<keyword evidence="1 4" id="KW-0808">Transferase</keyword>
<dbReference type="Pfam" id="PF09314">
    <property type="entry name" value="DUF1972"/>
    <property type="match status" value="1"/>
</dbReference>
<dbReference type="PANTHER" id="PTHR46401:SF2">
    <property type="entry name" value="GLYCOSYLTRANSFERASE WBBK-RELATED"/>
    <property type="match status" value="1"/>
</dbReference>
<proteinExistence type="predicted"/>
<dbReference type="Pfam" id="PF00534">
    <property type="entry name" value="Glycos_transf_1"/>
    <property type="match status" value="1"/>
</dbReference>
<dbReference type="RefSeq" id="WP_164005223.1">
    <property type="nucleotide sequence ID" value="NZ_JAAIKD010000005.1"/>
</dbReference>